<evidence type="ECO:0008006" key="7">
    <source>
        <dbReference type="Google" id="ProtNLM"/>
    </source>
</evidence>
<dbReference type="CDD" id="cd04043">
    <property type="entry name" value="C2_Munc13_fungal"/>
    <property type="match status" value="1"/>
</dbReference>
<feature type="domain" description="MHD1" evidence="3">
    <location>
        <begin position="718"/>
        <end position="844"/>
    </location>
</feature>
<reference evidence="5" key="1">
    <citation type="submission" date="2021-03" db="EMBL/GenBank/DDBJ databases">
        <authorList>
            <person name="Tagirdzhanova G."/>
        </authorList>
    </citation>
    <scope>NUCLEOTIDE SEQUENCE</scope>
</reference>
<dbReference type="EMBL" id="CAJPDQ010000002">
    <property type="protein sequence ID" value="CAF9905710.1"/>
    <property type="molecule type" value="Genomic_DNA"/>
</dbReference>
<dbReference type="InterPro" id="IPR014770">
    <property type="entry name" value="Munc13_1"/>
</dbReference>
<dbReference type="Gene3D" id="2.60.40.150">
    <property type="entry name" value="C2 domain"/>
    <property type="match status" value="1"/>
</dbReference>
<evidence type="ECO:0000313" key="5">
    <source>
        <dbReference type="EMBL" id="CAF9905710.1"/>
    </source>
</evidence>
<dbReference type="Proteomes" id="UP000664169">
    <property type="component" value="Unassembled WGS sequence"/>
</dbReference>
<evidence type="ECO:0000259" key="4">
    <source>
        <dbReference type="PROSITE" id="PS51259"/>
    </source>
</evidence>
<dbReference type="InterPro" id="IPR014772">
    <property type="entry name" value="Munc13_dom-2"/>
</dbReference>
<dbReference type="InterPro" id="IPR035892">
    <property type="entry name" value="C2_domain_sf"/>
</dbReference>
<dbReference type="PANTHER" id="PTHR47263:SF1">
    <property type="entry name" value="C2 DOMAIN PROTEIN (AFU_ORTHOLOGUE AFUA_7G02350)"/>
    <property type="match status" value="1"/>
</dbReference>
<dbReference type="InterPro" id="IPR000008">
    <property type="entry name" value="C2_dom"/>
</dbReference>
<dbReference type="PROSITE" id="PS50004">
    <property type="entry name" value="C2"/>
    <property type="match status" value="1"/>
</dbReference>
<accession>A0A8H3I3C0</accession>
<protein>
    <recommendedName>
        <fullName evidence="7">C2 domain-containing protein</fullName>
    </recommendedName>
</protein>
<dbReference type="OrthoDB" id="2015333at2759"/>
<dbReference type="PANTHER" id="PTHR47263">
    <property type="entry name" value="ADENYLATE CYCLASE ACTIVATION PROTEIN GIT1"/>
    <property type="match status" value="1"/>
</dbReference>
<feature type="compositionally biased region" description="Basic residues" evidence="1">
    <location>
        <begin position="1"/>
        <end position="12"/>
    </location>
</feature>
<gene>
    <name evidence="5" type="ORF">GOMPHAMPRED_003333</name>
</gene>
<sequence>MSTSSNHRKTYSRRVESLRSNTDQARDDSRSARRRNIPTEDAYIYALRVAYLAYLLQPRQKRKQHTSTPSQQINRNATSSIQDLLKDFSLIRDSKSTKFPHGFMDELEKRLTGVMMGKERKQEYQDASVKRSFAAYLNVFIEPSFKKRMEKDRRVEDLVLIFYSNATKVLQAGKRPEDESWKYMVDRHVALFVRLLSLVMKESDAWSRDRPELTSRLATLESKLLAHDEDLAAEGTTNGTFTEIVLPLTYDVKDMPLVQVVGRVFFKRTAQLQTDIDVNKSLWTADAALEDVKNYQKLLSLNSKPLLNSDDFDLEEAYEIWKKAEIATVSQIFLAILQSNPQLAKNTKLGHASSASIASIGINTVLGHQHSPSVASMSLASTIRSVRSDSFTGTNRVPLDDYSAYLADQPADMTTISPVSSRTGSLSEADEHTFVFLPSDPRAYYRAILAQALIADTNNTDTTADDPAAITLISKETSGLLSELCLRWRIPYFSRIVLFLDVCRDRFLEGAIGVEGLVAAFDYAKEPILDPKKDNTLPHTDLFDRSRWTVADIALNQQILRSLNDALLRELYSIATRCYETKPPSVGMVIYVLESLIFSDDCFPRDASDIQEFTNSLQHGLREKAAVAYQDYVRKHVPSDPQDWHFYVVIDLGRDLMNLSQRIQKRYRKNPEILGANPLVELLHSVLPSYASDARDIVKQVIHIAKIREEEIPVDDGFTLYKELVEIRNLHSDTLPKTAFAFDIEDLLAGFVWRWIELTEQNIKTWVEGAVKQDDFKVRARSGDVITEDDQRHSVSVLDIFTSFNETINKIVHLDWDNDLHYAKFMTALARVVGLGLAHYCELVEQRFTKEMDRLTPEQEVAANQTRQERWMQIAKDAWNSKDKIEPFQFFPESFVKLNNIEFAMRQLDKIEHEVNVDGCVEVIERNNPPPILRQRKTTNYVFTIKIVEAEDLKACDINGLSDPYVVLGDEYQKRLAKTRIIHANLNPRWDETVDILTQGPLNIVATVWDWDQLGEHDCVGRTSIKLDPSHFSDFLPREYWLDLDTQGRLLLRVSMEGERDDIQFYFGKAFRNLKRTEREMTRTITDKLSAYINHCLSRRALKSLLSKPITMSTVSNYFNRNKLQAPIAGPSGAEIAEALKPLLAYFDDNFAIMNQTLTREAMLMVMARLWKEVLVTIESLVVPPLSDKPSQQKPLNQQELDIVFRWLDLLYDFFHAVDEETGAANGVPVDVLRSPKYFDIKTLNFFYNEPTDSLIRESERMASATASRQQISRNRLSAPAGLASLHSATSLMSTAGRRTKSIMLSRNLGTMKKVKEEKRKEAQAEPSDDMILRILRMRPEAQRYLKDRSRQKERLAAAAAAELIVKQSLLAGGGRMAANIPRR</sequence>
<evidence type="ECO:0000259" key="2">
    <source>
        <dbReference type="PROSITE" id="PS50004"/>
    </source>
</evidence>
<proteinExistence type="predicted"/>
<feature type="domain" description="C2" evidence="2">
    <location>
        <begin position="925"/>
        <end position="1042"/>
    </location>
</feature>
<dbReference type="Pfam" id="PF06292">
    <property type="entry name" value="MUN"/>
    <property type="match status" value="1"/>
</dbReference>
<feature type="region of interest" description="Disordered" evidence="1">
    <location>
        <begin position="1"/>
        <end position="34"/>
    </location>
</feature>
<dbReference type="SMART" id="SM00239">
    <property type="entry name" value="C2"/>
    <property type="match status" value="1"/>
</dbReference>
<name>A0A8H3I3C0_9LECA</name>
<dbReference type="SUPFAM" id="SSF49562">
    <property type="entry name" value="C2 domain (Calcium/lipid-binding domain, CaLB)"/>
    <property type="match status" value="1"/>
</dbReference>
<evidence type="ECO:0000313" key="6">
    <source>
        <dbReference type="Proteomes" id="UP000664169"/>
    </source>
</evidence>
<dbReference type="Gene3D" id="1.10.357.50">
    <property type="match status" value="1"/>
</dbReference>
<dbReference type="PROSITE" id="PS51258">
    <property type="entry name" value="MHD1"/>
    <property type="match status" value="1"/>
</dbReference>
<organism evidence="5 6">
    <name type="scientific">Gomphillus americanus</name>
    <dbReference type="NCBI Taxonomy" id="1940652"/>
    <lineage>
        <taxon>Eukaryota</taxon>
        <taxon>Fungi</taxon>
        <taxon>Dikarya</taxon>
        <taxon>Ascomycota</taxon>
        <taxon>Pezizomycotina</taxon>
        <taxon>Lecanoromycetes</taxon>
        <taxon>OSLEUM clade</taxon>
        <taxon>Ostropomycetidae</taxon>
        <taxon>Ostropales</taxon>
        <taxon>Graphidaceae</taxon>
        <taxon>Gomphilloideae</taxon>
        <taxon>Gomphillus</taxon>
    </lineage>
</organism>
<dbReference type="Gene3D" id="1.20.58.1100">
    <property type="match status" value="1"/>
</dbReference>
<comment type="caution">
    <text evidence="5">The sequence shown here is derived from an EMBL/GenBank/DDBJ whole genome shotgun (WGS) entry which is preliminary data.</text>
</comment>
<evidence type="ECO:0000259" key="3">
    <source>
        <dbReference type="PROSITE" id="PS51258"/>
    </source>
</evidence>
<evidence type="ECO:0000256" key="1">
    <source>
        <dbReference type="SAM" id="MobiDB-lite"/>
    </source>
</evidence>
<feature type="domain" description="MHD2" evidence="4">
    <location>
        <begin position="1137"/>
        <end position="1259"/>
    </location>
</feature>
<dbReference type="InterPro" id="IPR052811">
    <property type="entry name" value="Glucose_resp_signaling"/>
</dbReference>
<keyword evidence="6" id="KW-1185">Reference proteome</keyword>
<dbReference type="PROSITE" id="PS51259">
    <property type="entry name" value="MHD2"/>
    <property type="match status" value="1"/>
</dbReference>
<dbReference type="InterPro" id="IPR010439">
    <property type="entry name" value="MUN_dom"/>
</dbReference>
<dbReference type="Pfam" id="PF00168">
    <property type="entry name" value="C2"/>
    <property type="match status" value="1"/>
</dbReference>